<accession>A0A2H3R8F0</accession>
<organism evidence="1 2">
    <name type="scientific">Fusarium fujikuroi</name>
    <name type="common">Bakanae and foot rot disease fungus</name>
    <name type="synonym">Gibberella fujikuroi</name>
    <dbReference type="NCBI Taxonomy" id="5127"/>
    <lineage>
        <taxon>Eukaryota</taxon>
        <taxon>Fungi</taxon>
        <taxon>Dikarya</taxon>
        <taxon>Ascomycota</taxon>
        <taxon>Pezizomycotina</taxon>
        <taxon>Sordariomycetes</taxon>
        <taxon>Hypocreomycetidae</taxon>
        <taxon>Hypocreales</taxon>
        <taxon>Nectriaceae</taxon>
        <taxon>Fusarium</taxon>
        <taxon>Fusarium fujikuroi species complex</taxon>
    </lineage>
</organism>
<gene>
    <name evidence="1" type="ORF">C2S_13453</name>
</gene>
<evidence type="ECO:0000313" key="2">
    <source>
        <dbReference type="Proteomes" id="UP000760494"/>
    </source>
</evidence>
<dbReference type="EMBL" id="CABFJX010000007">
    <property type="protein sequence ID" value="VTT57041.1"/>
    <property type="molecule type" value="Genomic_DNA"/>
</dbReference>
<comment type="caution">
    <text evidence="1">The sequence shown here is derived from an EMBL/GenBank/DDBJ whole genome shotgun (WGS) entry which is preliminary data.</text>
</comment>
<sequence length="90" mass="10168">MPKAVKYCIPLPLDKLCGASPPREFNAQASLELDRHVAQSIPPGHPESLEDNALSQFSSDNITWKWANPRLLEADKQEYHKQENNSQTIL</sequence>
<evidence type="ECO:0000313" key="1">
    <source>
        <dbReference type="EMBL" id="VTT57041.1"/>
    </source>
</evidence>
<reference evidence="1" key="1">
    <citation type="submission" date="2019-05" db="EMBL/GenBank/DDBJ databases">
        <authorList>
            <person name="Piombo E."/>
        </authorList>
    </citation>
    <scope>NUCLEOTIDE SEQUENCE</scope>
    <source>
        <strain evidence="1">C2S</strain>
    </source>
</reference>
<dbReference type="Proteomes" id="UP000760494">
    <property type="component" value="Unassembled WGS sequence"/>
</dbReference>
<dbReference type="AlphaFoldDB" id="A0A2H3R8F0"/>
<name>A0A2H3R8F0_FUSFU</name>
<proteinExistence type="predicted"/>
<protein>
    <submittedName>
        <fullName evidence="1">Uncharacterized protein</fullName>
    </submittedName>
</protein>